<dbReference type="InterPro" id="IPR000847">
    <property type="entry name" value="LysR_HTH_N"/>
</dbReference>
<dbReference type="InterPro" id="IPR036388">
    <property type="entry name" value="WH-like_DNA-bd_sf"/>
</dbReference>
<dbReference type="EMBL" id="CP036170">
    <property type="protein sequence ID" value="QBF74155.1"/>
    <property type="molecule type" value="Genomic_DNA"/>
</dbReference>
<name>A0A494WJ54_CLOS5</name>
<evidence type="ECO:0000256" key="4">
    <source>
        <dbReference type="ARBA" id="ARBA00023163"/>
    </source>
</evidence>
<dbReference type="InterPro" id="IPR036390">
    <property type="entry name" value="WH_DNA-bd_sf"/>
</dbReference>
<keyword evidence="3" id="KW-0238">DNA-binding</keyword>
<dbReference type="PANTHER" id="PTHR30126:SF64">
    <property type="entry name" value="HTH-TYPE TRANSCRIPTIONAL REGULATOR CITR"/>
    <property type="match status" value="1"/>
</dbReference>
<dbReference type="Pfam" id="PF03466">
    <property type="entry name" value="LysR_substrate"/>
    <property type="match status" value="1"/>
</dbReference>
<dbReference type="InterPro" id="IPR005119">
    <property type="entry name" value="LysR_subst-bd"/>
</dbReference>
<dbReference type="GO" id="GO:0000976">
    <property type="term" value="F:transcription cis-regulatory region binding"/>
    <property type="evidence" value="ECO:0007669"/>
    <property type="project" value="TreeGrafter"/>
</dbReference>
<sequence>MRLEYIRSFISVVNCKSFSVAAKQIFLSQPTISTHIKQLESELGVQLLVRSTKDVILSDAGVIFYPFAMRLLETESEALAQIHKNEMEIKGTVSIATSSVPGNYILPQFFAYSRQAYPDINYRISEGDSAEVLQSILHFETDIGIGSIRSNNDKCMCQPLAKDRIVLVTPNTEEYQNMKGKFPIDRLRQETYVLRESGSGTRFASESIERALNLDARPLKVALQVETSEMVKRGVEQGIGVAFISSLAIKDSVAQGKILKFEFPDIDTNRQLYLLYHKDRMMPLPVTSVIKILRQFCQNL</sequence>
<proteinExistence type="inferred from homology"/>
<dbReference type="NCBIfam" id="NF040786">
    <property type="entry name" value="LysR_Sec_metab"/>
    <property type="match status" value="1"/>
</dbReference>
<reference evidence="6 7" key="1">
    <citation type="journal article" date="2019" name="Appl. Environ. Microbiol.">
        <title>Clostridium scindens ATCC 35704: integration of nutritional requirements, the complete genome sequence, and global transcriptional responses to bile acids.</title>
        <authorList>
            <person name="Devendran S."/>
            <person name="Shrestha R."/>
            <person name="Alves J.M.P."/>
            <person name="Wolf P.G."/>
            <person name="Ly L."/>
            <person name="Hernandez A.G."/>
            <person name="Mendez-Garcia C."/>
            <person name="Inboden A."/>
            <person name="Wiley J."/>
            <person name="Paul O."/>
            <person name="Allen A."/>
            <person name="Springer E."/>
            <person name="Wright C.L."/>
            <person name="Fields C.J."/>
            <person name="Daniel S.L."/>
            <person name="Ridlon J.M."/>
        </authorList>
    </citation>
    <scope>NUCLEOTIDE SEQUENCE [LARGE SCALE GENOMIC DNA]</scope>
    <source>
        <strain evidence="6 7">ATCC 35704</strain>
    </source>
</reference>
<dbReference type="PROSITE" id="PS50931">
    <property type="entry name" value="HTH_LYSR"/>
    <property type="match status" value="1"/>
</dbReference>
<evidence type="ECO:0000256" key="1">
    <source>
        <dbReference type="ARBA" id="ARBA00009437"/>
    </source>
</evidence>
<evidence type="ECO:0000259" key="5">
    <source>
        <dbReference type="PROSITE" id="PS50931"/>
    </source>
</evidence>
<dbReference type="GO" id="GO:0003700">
    <property type="term" value="F:DNA-binding transcription factor activity"/>
    <property type="evidence" value="ECO:0007669"/>
    <property type="project" value="InterPro"/>
</dbReference>
<dbReference type="Gene3D" id="3.40.190.10">
    <property type="entry name" value="Periplasmic binding protein-like II"/>
    <property type="match status" value="2"/>
</dbReference>
<dbReference type="SUPFAM" id="SSF46785">
    <property type="entry name" value="Winged helix' DNA-binding domain"/>
    <property type="match status" value="1"/>
</dbReference>
<dbReference type="FunFam" id="1.10.10.10:FF:000001">
    <property type="entry name" value="LysR family transcriptional regulator"/>
    <property type="match status" value="1"/>
</dbReference>
<comment type="similarity">
    <text evidence="1">Belongs to the LysR transcriptional regulatory family.</text>
</comment>
<dbReference type="RefSeq" id="WP_009249858.1">
    <property type="nucleotide sequence ID" value="NZ_CP036170.1"/>
</dbReference>
<dbReference type="InterPro" id="IPR047788">
    <property type="entry name" value="LysR-like_Sec_metab"/>
</dbReference>
<evidence type="ECO:0000256" key="2">
    <source>
        <dbReference type="ARBA" id="ARBA00023015"/>
    </source>
</evidence>
<dbReference type="Gene3D" id="1.10.10.10">
    <property type="entry name" value="Winged helix-like DNA-binding domain superfamily/Winged helix DNA-binding domain"/>
    <property type="match status" value="1"/>
</dbReference>
<dbReference type="AlphaFoldDB" id="A0A494WJ54"/>
<dbReference type="SUPFAM" id="SSF53850">
    <property type="entry name" value="Periplasmic binding protein-like II"/>
    <property type="match status" value="1"/>
</dbReference>
<evidence type="ECO:0000313" key="7">
    <source>
        <dbReference type="Proteomes" id="UP000289664"/>
    </source>
</evidence>
<dbReference type="PANTHER" id="PTHR30126">
    <property type="entry name" value="HTH-TYPE TRANSCRIPTIONAL REGULATOR"/>
    <property type="match status" value="1"/>
</dbReference>
<accession>A0A494WJ54</accession>
<keyword evidence="7" id="KW-1185">Reference proteome</keyword>
<evidence type="ECO:0000256" key="3">
    <source>
        <dbReference type="ARBA" id="ARBA00023125"/>
    </source>
</evidence>
<dbReference type="Proteomes" id="UP000289664">
    <property type="component" value="Chromosome"/>
</dbReference>
<protein>
    <submittedName>
        <fullName evidence="6">HTH-type transcriptional regulator CysL</fullName>
    </submittedName>
</protein>
<feature type="domain" description="HTH lysR-type" evidence="5">
    <location>
        <begin position="1"/>
        <end position="58"/>
    </location>
</feature>
<organism evidence="6 7">
    <name type="scientific">Clostridium scindens (strain ATCC 35704 / DSM 5676 / VPI 13733 / 19)</name>
    <dbReference type="NCBI Taxonomy" id="411468"/>
    <lineage>
        <taxon>Bacteria</taxon>
        <taxon>Bacillati</taxon>
        <taxon>Bacillota</taxon>
        <taxon>Clostridia</taxon>
        <taxon>Lachnospirales</taxon>
        <taxon>Lachnospiraceae</taxon>
    </lineage>
</organism>
<evidence type="ECO:0000313" key="6">
    <source>
        <dbReference type="EMBL" id="QBF74155.1"/>
    </source>
</evidence>
<dbReference type="Pfam" id="PF00126">
    <property type="entry name" value="HTH_1"/>
    <property type="match status" value="1"/>
</dbReference>
<dbReference type="KEGG" id="csci:HDCHBGLK_01551"/>
<keyword evidence="4" id="KW-0804">Transcription</keyword>
<gene>
    <name evidence="6" type="primary">cysL_3</name>
    <name evidence="6" type="ORF">HDCHBGLK_01551</name>
</gene>
<keyword evidence="2" id="KW-0805">Transcription regulation</keyword>
<dbReference type="OrthoDB" id="9785745at2"/>
<dbReference type="PRINTS" id="PR00039">
    <property type="entry name" value="HTHLYSR"/>
</dbReference>
<dbReference type="GeneID" id="62695772"/>